<gene>
    <name evidence="2" type="ORF">GCM10007875_15750</name>
</gene>
<keyword evidence="1" id="KW-0812">Transmembrane</keyword>
<feature type="transmembrane region" description="Helical" evidence="1">
    <location>
        <begin position="6"/>
        <end position="24"/>
    </location>
</feature>
<dbReference type="Proteomes" id="UP001156664">
    <property type="component" value="Unassembled WGS sequence"/>
</dbReference>
<organism evidence="2 3">
    <name type="scientific">Limnobacter litoralis</name>
    <dbReference type="NCBI Taxonomy" id="481366"/>
    <lineage>
        <taxon>Bacteria</taxon>
        <taxon>Pseudomonadati</taxon>
        <taxon>Pseudomonadota</taxon>
        <taxon>Betaproteobacteria</taxon>
        <taxon>Burkholderiales</taxon>
        <taxon>Burkholderiaceae</taxon>
        <taxon>Limnobacter</taxon>
    </lineage>
</organism>
<evidence type="ECO:0000313" key="3">
    <source>
        <dbReference type="Proteomes" id="UP001156664"/>
    </source>
</evidence>
<evidence type="ECO:0000313" key="2">
    <source>
        <dbReference type="EMBL" id="GLR26485.1"/>
    </source>
</evidence>
<proteinExistence type="predicted"/>
<dbReference type="EMBL" id="BSOJ01000015">
    <property type="protein sequence ID" value="GLR26485.1"/>
    <property type="molecule type" value="Genomic_DNA"/>
</dbReference>
<dbReference type="RefSeq" id="WP_284281091.1">
    <property type="nucleotide sequence ID" value="NZ_BSOJ01000015.1"/>
</dbReference>
<evidence type="ECO:0008006" key="4">
    <source>
        <dbReference type="Google" id="ProtNLM"/>
    </source>
</evidence>
<evidence type="ECO:0000256" key="1">
    <source>
        <dbReference type="SAM" id="Phobius"/>
    </source>
</evidence>
<name>A0ABQ5YRT0_9BURK</name>
<keyword evidence="3" id="KW-1185">Reference proteome</keyword>
<accession>A0ABQ5YRT0</accession>
<keyword evidence="1" id="KW-0472">Membrane</keyword>
<protein>
    <recommendedName>
        <fullName evidence="4">NERD domain-containing protein</fullName>
    </recommendedName>
</protein>
<keyword evidence="1" id="KW-1133">Transmembrane helix</keyword>
<reference evidence="3" key="1">
    <citation type="journal article" date="2019" name="Int. J. Syst. Evol. Microbiol.">
        <title>The Global Catalogue of Microorganisms (GCM) 10K type strain sequencing project: providing services to taxonomists for standard genome sequencing and annotation.</title>
        <authorList>
            <consortium name="The Broad Institute Genomics Platform"/>
            <consortium name="The Broad Institute Genome Sequencing Center for Infectious Disease"/>
            <person name="Wu L."/>
            <person name="Ma J."/>
        </authorList>
    </citation>
    <scope>NUCLEOTIDE SEQUENCE [LARGE SCALE GENOMIC DNA]</scope>
    <source>
        <strain evidence="3">NBRC 105857</strain>
    </source>
</reference>
<sequence>MHITLLDLYAIAGLVLIIVILGIGRSPELRGLLSEIKLSLLARCSFRKPDYQSLQRLKLFELLDHPTHHEILVSRFGVFCIEYVSYCGHIESRSGENYWYLHQGRNWYRFANPIERSQGRAQLYLSPLNLLNEGSS</sequence>
<comment type="caution">
    <text evidence="2">The sequence shown here is derived from an EMBL/GenBank/DDBJ whole genome shotgun (WGS) entry which is preliminary data.</text>
</comment>